<dbReference type="SUPFAM" id="SSF52402">
    <property type="entry name" value="Adenine nucleotide alpha hydrolases-like"/>
    <property type="match status" value="1"/>
</dbReference>
<evidence type="ECO:0000256" key="6">
    <source>
        <dbReference type="ARBA" id="ARBA00048539"/>
    </source>
</evidence>
<name>A0A5N6TSJ7_ASPAV</name>
<evidence type="ECO:0000313" key="9">
    <source>
        <dbReference type="EMBL" id="KAE8149325.1"/>
    </source>
</evidence>
<evidence type="ECO:0000256" key="7">
    <source>
        <dbReference type="SAM" id="MobiDB-lite"/>
    </source>
</evidence>
<evidence type="ECO:0000256" key="1">
    <source>
        <dbReference type="ARBA" id="ARBA00013267"/>
    </source>
</evidence>
<keyword evidence="5" id="KW-0067">ATP-binding</keyword>
<proteinExistence type="inferred from homology"/>
<dbReference type="OrthoDB" id="434144at2759"/>
<comment type="catalytic activity">
    <reaction evidence="6">
        <text>cytidine(34) in tRNA(Ile2) + L-lysine + ATP = lysidine(34) in tRNA(Ile2) + AMP + diphosphate + H(+)</text>
        <dbReference type="Rhea" id="RHEA:43744"/>
        <dbReference type="Rhea" id="RHEA-COMP:10625"/>
        <dbReference type="Rhea" id="RHEA-COMP:10670"/>
        <dbReference type="ChEBI" id="CHEBI:15378"/>
        <dbReference type="ChEBI" id="CHEBI:30616"/>
        <dbReference type="ChEBI" id="CHEBI:32551"/>
        <dbReference type="ChEBI" id="CHEBI:33019"/>
        <dbReference type="ChEBI" id="CHEBI:82748"/>
        <dbReference type="ChEBI" id="CHEBI:83665"/>
        <dbReference type="ChEBI" id="CHEBI:456215"/>
        <dbReference type="EC" id="6.3.4.19"/>
    </reaction>
</comment>
<evidence type="ECO:0000313" key="10">
    <source>
        <dbReference type="Proteomes" id="UP000325780"/>
    </source>
</evidence>
<dbReference type="Pfam" id="PF01171">
    <property type="entry name" value="ATP_bind_3"/>
    <property type="match status" value="1"/>
</dbReference>
<dbReference type="EMBL" id="ML742127">
    <property type="protein sequence ID" value="KAE8149325.1"/>
    <property type="molecule type" value="Genomic_DNA"/>
</dbReference>
<dbReference type="CDD" id="cd01992">
    <property type="entry name" value="TilS_N"/>
    <property type="match status" value="1"/>
</dbReference>
<dbReference type="GO" id="GO:0005524">
    <property type="term" value="F:ATP binding"/>
    <property type="evidence" value="ECO:0007669"/>
    <property type="project" value="UniProtKB-KW"/>
</dbReference>
<keyword evidence="10" id="KW-1185">Reference proteome</keyword>
<dbReference type="Proteomes" id="UP000325780">
    <property type="component" value="Unassembled WGS sequence"/>
</dbReference>
<dbReference type="PANTHER" id="PTHR43033:SF1">
    <property type="entry name" value="TRNA(ILE)-LYSIDINE SYNTHASE-RELATED"/>
    <property type="match status" value="1"/>
</dbReference>
<feature type="domain" description="tRNA(Ile)-lysidine/2-thiocytidine synthase N-terminal" evidence="8">
    <location>
        <begin position="40"/>
        <end position="278"/>
    </location>
</feature>
<dbReference type="AlphaFoldDB" id="A0A5N6TSJ7"/>
<evidence type="ECO:0000256" key="5">
    <source>
        <dbReference type="ARBA" id="ARBA00022840"/>
    </source>
</evidence>
<organism evidence="9 10">
    <name type="scientific">Aspergillus avenaceus</name>
    <dbReference type="NCBI Taxonomy" id="36643"/>
    <lineage>
        <taxon>Eukaryota</taxon>
        <taxon>Fungi</taxon>
        <taxon>Dikarya</taxon>
        <taxon>Ascomycota</taxon>
        <taxon>Pezizomycotina</taxon>
        <taxon>Eurotiomycetes</taxon>
        <taxon>Eurotiomycetidae</taxon>
        <taxon>Eurotiales</taxon>
        <taxon>Aspergillaceae</taxon>
        <taxon>Aspergillus</taxon>
        <taxon>Aspergillus subgen. Circumdati</taxon>
    </lineage>
</organism>
<protein>
    <recommendedName>
        <fullName evidence="1">tRNA(Ile)-lysidine synthetase</fullName>
        <ecNumber evidence="1">6.3.4.19</ecNumber>
    </recommendedName>
</protein>
<accession>A0A5N6TSJ7</accession>
<evidence type="ECO:0000259" key="8">
    <source>
        <dbReference type="Pfam" id="PF01171"/>
    </source>
</evidence>
<dbReference type="GO" id="GO:0008033">
    <property type="term" value="P:tRNA processing"/>
    <property type="evidence" value="ECO:0007669"/>
    <property type="project" value="UniProtKB-KW"/>
</dbReference>
<keyword evidence="4" id="KW-0547">Nucleotide-binding</keyword>
<evidence type="ECO:0000256" key="2">
    <source>
        <dbReference type="ARBA" id="ARBA00022598"/>
    </source>
</evidence>
<dbReference type="NCBIfam" id="TIGR02432">
    <property type="entry name" value="lysidine_TilS_N"/>
    <property type="match status" value="1"/>
</dbReference>
<gene>
    <name evidence="9" type="ORF">BDV25DRAFT_140936</name>
</gene>
<dbReference type="Gene3D" id="3.40.50.620">
    <property type="entry name" value="HUPs"/>
    <property type="match status" value="1"/>
</dbReference>
<keyword evidence="2" id="KW-0436">Ligase</keyword>
<dbReference type="PANTHER" id="PTHR43033">
    <property type="entry name" value="TRNA(ILE)-LYSIDINE SYNTHASE-RELATED"/>
    <property type="match status" value="1"/>
</dbReference>
<dbReference type="EC" id="6.3.4.19" evidence="1"/>
<feature type="region of interest" description="Disordered" evidence="7">
    <location>
        <begin position="198"/>
        <end position="226"/>
    </location>
</feature>
<dbReference type="HAMAP" id="MF_01161">
    <property type="entry name" value="tRNA_Ile_lys_synt"/>
    <property type="match status" value="1"/>
</dbReference>
<dbReference type="InterPro" id="IPR011063">
    <property type="entry name" value="TilS/TtcA_N"/>
</dbReference>
<dbReference type="GO" id="GO:0032267">
    <property type="term" value="F:tRNA(Ile)-lysidine synthase activity"/>
    <property type="evidence" value="ECO:0007669"/>
    <property type="project" value="UniProtKB-EC"/>
</dbReference>
<evidence type="ECO:0000256" key="3">
    <source>
        <dbReference type="ARBA" id="ARBA00022694"/>
    </source>
</evidence>
<sequence length="611" mass="68892">MAEPSLRASTKAITASQSLESFHKLWTTSRPSQRPPRRLGLAVSGGADSMALAYLSKNWERSRPNEISITAFVVDHKAREESTREANTVAKWLGDMVGLNEDIKTEILPLTWPETADKVSAFETHARRLRFQALGRACRDRDIEALLMGHHLDDNVETTLWRLCTGASGAGLAGIPGVTKIPECHGIYGVSESGSTYTLLPKKDTKESNNTKESKQTNTTEQKEKKKSISTGGILICRPLLPYPKANLLATCHENNIPYVSDPTNFDPTLTPRNAIRSLLSSDKLPQALRTPSILSLIKSSQSLLQDSTSLSNTLLTQTKLHSFFPETGTLMLRFPSHHINLLDKRTPLKNTKPSKNPARRTHQIQSLTLRRITELLSPFPENHFPLRSFEDFVPRVFSHPHSDNGTGKRHPFTLGGVMFKPDSEDKNTWFLSRQPFMRGRLPISQFEVPFPAPGRSTEYSSWSLWDNRFWFRLGVSMDQNLGYTAGKLNREGNTLSLLLRPFQPSDLQLIRDIHGKSGSGNKADFQAQLAVFQDQLKRQVPGQTRFTLPLLVAQSSSQNMNHELPLALPTLHMWLPGMREYLKLPTSGRLHWEWMYKMIDKDALRSMGWL</sequence>
<evidence type="ECO:0000256" key="4">
    <source>
        <dbReference type="ARBA" id="ARBA00022741"/>
    </source>
</evidence>
<dbReference type="InterPro" id="IPR012094">
    <property type="entry name" value="tRNA_Ile_lys_synt"/>
</dbReference>
<keyword evidence="3" id="KW-0819">tRNA processing</keyword>
<reference evidence="9 10" key="1">
    <citation type="submission" date="2019-04" db="EMBL/GenBank/DDBJ databases">
        <title>Friends and foes A comparative genomics study of 23 Aspergillus species from section Flavi.</title>
        <authorList>
            <consortium name="DOE Joint Genome Institute"/>
            <person name="Kjaerbolling I."/>
            <person name="Vesth T."/>
            <person name="Frisvad J.C."/>
            <person name="Nybo J.L."/>
            <person name="Theobald S."/>
            <person name="Kildgaard S."/>
            <person name="Isbrandt T."/>
            <person name="Kuo A."/>
            <person name="Sato A."/>
            <person name="Lyhne E.K."/>
            <person name="Kogle M.E."/>
            <person name="Wiebenga A."/>
            <person name="Kun R.S."/>
            <person name="Lubbers R.J."/>
            <person name="Makela M.R."/>
            <person name="Barry K."/>
            <person name="Chovatia M."/>
            <person name="Clum A."/>
            <person name="Daum C."/>
            <person name="Haridas S."/>
            <person name="He G."/>
            <person name="LaButti K."/>
            <person name="Lipzen A."/>
            <person name="Mondo S."/>
            <person name="Riley R."/>
            <person name="Salamov A."/>
            <person name="Simmons B.A."/>
            <person name="Magnuson J.K."/>
            <person name="Henrissat B."/>
            <person name="Mortensen U.H."/>
            <person name="Larsen T.O."/>
            <person name="Devries R.P."/>
            <person name="Grigoriev I.V."/>
            <person name="Machida M."/>
            <person name="Baker S.E."/>
            <person name="Andersen M.R."/>
        </authorList>
    </citation>
    <scope>NUCLEOTIDE SEQUENCE [LARGE SCALE GENOMIC DNA]</scope>
    <source>
        <strain evidence="9 10">IBT 18842</strain>
    </source>
</reference>
<dbReference type="InterPro" id="IPR012795">
    <property type="entry name" value="tRNA_Ile_lys_synt_N"/>
</dbReference>
<feature type="compositionally biased region" description="Basic and acidic residues" evidence="7">
    <location>
        <begin position="201"/>
        <end position="215"/>
    </location>
</feature>
<dbReference type="InterPro" id="IPR014729">
    <property type="entry name" value="Rossmann-like_a/b/a_fold"/>
</dbReference>